<evidence type="ECO:0000256" key="6">
    <source>
        <dbReference type="SAM" id="Coils"/>
    </source>
</evidence>
<dbReference type="InterPro" id="IPR040255">
    <property type="entry name" value="Non-specific_endonuclease"/>
</dbReference>
<evidence type="ECO:0000256" key="3">
    <source>
        <dbReference type="ARBA" id="ARBA00022759"/>
    </source>
</evidence>
<gene>
    <name evidence="10" type="ORF">MENT_LOCUS35693</name>
</gene>
<dbReference type="EMBL" id="CAJEWN010000467">
    <property type="protein sequence ID" value="CAD2183402.1"/>
    <property type="molecule type" value="Genomic_DNA"/>
</dbReference>
<keyword evidence="6" id="KW-0175">Coiled coil</keyword>
<dbReference type="AlphaFoldDB" id="A0A6V7W8L7"/>
<feature type="compositionally biased region" description="Basic and acidic residues" evidence="7">
    <location>
        <begin position="503"/>
        <end position="517"/>
    </location>
</feature>
<evidence type="ECO:0000256" key="1">
    <source>
        <dbReference type="ARBA" id="ARBA00010052"/>
    </source>
</evidence>
<feature type="active site" description="Proton acceptor" evidence="4">
    <location>
        <position position="102"/>
    </location>
</feature>
<name>A0A6V7W8L7_MELEN</name>
<evidence type="ECO:0000259" key="8">
    <source>
        <dbReference type="SMART" id="SM00477"/>
    </source>
</evidence>
<keyword evidence="3" id="KW-0255">Endonuclease</keyword>
<feature type="binding site" evidence="5">
    <location>
        <position position="128"/>
    </location>
    <ligand>
        <name>Mg(2+)</name>
        <dbReference type="ChEBI" id="CHEBI:18420"/>
        <note>catalytic</note>
    </ligand>
</feature>
<keyword evidence="2" id="KW-0540">Nuclease</keyword>
<feature type="region of interest" description="Disordered" evidence="7">
    <location>
        <begin position="306"/>
        <end position="362"/>
    </location>
</feature>
<evidence type="ECO:0000256" key="2">
    <source>
        <dbReference type="ARBA" id="ARBA00022722"/>
    </source>
</evidence>
<sequence>MNYIVQHFQKKFKNIKLSDITQKNREKYKKSNIRIYQDFIINFNRRKRIPNWVLEYLTKESMNNLAAGRHGIWSSDPDFSKIFQPEYADYECHPNSIYNHGHLATGNLHPHEQGFYLTNSVPQYKDVNSGHWRVIEEYISCMAKEAEVTFIYTGPLFLPNQKKNLMEFQFIGPKEIYVPTHLFKVVILKIFDNSEWKYWLESYVMTNTDLNELFDENNEKTNPFNPDGSPEIVHNCRKKEHFLEYVDDKEKYTGNNFPRYIVDLLKYYRKPYKFIEENSDFRLLTLLSEKIKGIKDGVLFDMEIENNKPDDTSENLSLNNSETTKSNIDKIDIGEPQTENKKSKKKKSKQRKNKDLKIDEPAEDIDKETTNLKLELVEKNLIENPKIKDDQQQLVLDHKKEEWQEASSKKKKKGKKRNKNKKIISDIEENIEDKYKESRIIESDETLEEQYLNKLKIKDENFPLKQSQDLKSVHEAETSNETISVDSKKTDKGKKKKNKGKSKIKEQDNNKKKNTKKDLEDMKFLDGIIKQKNRQLRELDEQNKKAVKEARKANKSEFWYNPQELQKIREIITKNDELLNQPKSEKIVPERAAIIHINTAFESALTVLDKISLNKKINLKDYYWIEQSIISFFEEIKDYFLLFNISFEMNTNWRYDDNFVKKFEDNLYSISMKYQPLAEHNKELILLGHKFLAFYRSNEYNVYDIIEEDLEKSLYFVLDLKQKEGEKLTVEAAINESIFKNKTSLYTMNILYFNMDKIEDATLHDLAVNIYNFFQYSILFNEIIQKQKLVDNRLTKVRPAILVILYEKIMPSIEIENESLNDMLDKHITLIKNGSDSEFPAFIDNTVKILQDVISNILIEISDKENETEKDLEVKEKRKKCVKDVVECFRTNFSYLIKNCFRTFTYVHTLSRNVQVNNELNKNKTKDTSKAKADRGKSILIEEADEQ</sequence>
<dbReference type="OrthoDB" id="5418055at2759"/>
<feature type="domain" description="ENPP1-3/EXOG-like endonuclease/phosphodiesterase" evidence="8">
    <location>
        <begin position="36"/>
        <end position="264"/>
    </location>
</feature>
<accession>A0A6V7W8L7</accession>
<keyword evidence="5" id="KW-0479">Metal-binding</keyword>
<feature type="coiled-coil region" evidence="6">
    <location>
        <begin position="522"/>
        <end position="556"/>
    </location>
</feature>
<evidence type="ECO:0000313" key="10">
    <source>
        <dbReference type="EMBL" id="CAD2183402.1"/>
    </source>
</evidence>
<dbReference type="SUPFAM" id="SSF54060">
    <property type="entry name" value="His-Me finger endonucleases"/>
    <property type="match status" value="1"/>
</dbReference>
<dbReference type="SMART" id="SM00892">
    <property type="entry name" value="Endonuclease_NS"/>
    <property type="match status" value="1"/>
</dbReference>
<dbReference type="InterPro" id="IPR044925">
    <property type="entry name" value="His-Me_finger_sf"/>
</dbReference>
<dbReference type="PANTHER" id="PTHR13966:SF5">
    <property type="entry name" value="ENDONUCLEASE G, MITOCHONDRIAL"/>
    <property type="match status" value="1"/>
</dbReference>
<comment type="similarity">
    <text evidence="1">Belongs to the DNA/RNA non-specific endonuclease family.</text>
</comment>
<dbReference type="GO" id="GO:0003676">
    <property type="term" value="F:nucleic acid binding"/>
    <property type="evidence" value="ECO:0007669"/>
    <property type="project" value="InterPro"/>
</dbReference>
<feature type="region of interest" description="Disordered" evidence="7">
    <location>
        <begin position="463"/>
        <end position="517"/>
    </location>
</feature>
<feature type="compositionally biased region" description="Polar residues" evidence="7">
    <location>
        <begin position="314"/>
        <end position="326"/>
    </location>
</feature>
<evidence type="ECO:0000256" key="5">
    <source>
        <dbReference type="PIRSR" id="PIRSR640255-2"/>
    </source>
</evidence>
<protein>
    <submittedName>
        <fullName evidence="10">Uncharacterized protein</fullName>
    </submittedName>
</protein>
<dbReference type="InterPro" id="IPR020821">
    <property type="entry name" value="ENPP1-3/EXOG-like_nuc-like"/>
</dbReference>
<feature type="compositionally biased region" description="Basic and acidic residues" evidence="7">
    <location>
        <begin position="327"/>
        <end position="341"/>
    </location>
</feature>
<feature type="domain" description="DNA/RNA non-specific endonuclease/pyrophosphatase/phosphodiesterase" evidence="9">
    <location>
        <begin position="35"/>
        <end position="249"/>
    </location>
</feature>
<dbReference type="GO" id="GO:0046872">
    <property type="term" value="F:metal ion binding"/>
    <property type="evidence" value="ECO:0007669"/>
    <property type="project" value="UniProtKB-KW"/>
</dbReference>
<feature type="compositionally biased region" description="Basic residues" evidence="7">
    <location>
        <begin position="409"/>
        <end position="422"/>
    </location>
</feature>
<dbReference type="GO" id="GO:0006309">
    <property type="term" value="P:apoptotic DNA fragmentation"/>
    <property type="evidence" value="ECO:0007669"/>
    <property type="project" value="TreeGrafter"/>
</dbReference>
<dbReference type="GO" id="GO:0004521">
    <property type="term" value="F:RNA endonuclease activity"/>
    <property type="evidence" value="ECO:0007669"/>
    <property type="project" value="TreeGrafter"/>
</dbReference>
<feature type="region of interest" description="Disordered" evidence="7">
    <location>
        <begin position="401"/>
        <end position="422"/>
    </location>
</feature>
<evidence type="ECO:0000256" key="4">
    <source>
        <dbReference type="PIRSR" id="PIRSR640255-1"/>
    </source>
</evidence>
<dbReference type="Proteomes" id="UP000580250">
    <property type="component" value="Unassembled WGS sequence"/>
</dbReference>
<reference evidence="10 11" key="1">
    <citation type="submission" date="2020-08" db="EMBL/GenBank/DDBJ databases">
        <authorList>
            <person name="Koutsovoulos G."/>
            <person name="Danchin GJ E."/>
        </authorList>
    </citation>
    <scope>NUCLEOTIDE SEQUENCE [LARGE SCALE GENOMIC DNA]</scope>
</reference>
<dbReference type="Gene3D" id="3.40.570.10">
    <property type="entry name" value="Extracellular Endonuclease, subunit A"/>
    <property type="match status" value="1"/>
</dbReference>
<evidence type="ECO:0000259" key="9">
    <source>
        <dbReference type="SMART" id="SM00892"/>
    </source>
</evidence>
<dbReference type="PANTHER" id="PTHR13966">
    <property type="entry name" value="ENDONUCLEASE RELATED"/>
    <property type="match status" value="1"/>
</dbReference>
<keyword evidence="3" id="KW-0378">Hydrolase</keyword>
<dbReference type="SMART" id="SM00477">
    <property type="entry name" value="NUC"/>
    <property type="match status" value="1"/>
</dbReference>
<dbReference type="GO" id="GO:0000014">
    <property type="term" value="F:single-stranded DNA endodeoxyribonuclease activity"/>
    <property type="evidence" value="ECO:0007669"/>
    <property type="project" value="TreeGrafter"/>
</dbReference>
<feature type="compositionally biased region" description="Basic residues" evidence="7">
    <location>
        <begin position="342"/>
        <end position="352"/>
    </location>
</feature>
<organism evidence="10 11">
    <name type="scientific">Meloidogyne enterolobii</name>
    <name type="common">Root-knot nematode worm</name>
    <name type="synonym">Meloidogyne mayaguensis</name>
    <dbReference type="NCBI Taxonomy" id="390850"/>
    <lineage>
        <taxon>Eukaryota</taxon>
        <taxon>Metazoa</taxon>
        <taxon>Ecdysozoa</taxon>
        <taxon>Nematoda</taxon>
        <taxon>Chromadorea</taxon>
        <taxon>Rhabditida</taxon>
        <taxon>Tylenchina</taxon>
        <taxon>Tylenchomorpha</taxon>
        <taxon>Tylenchoidea</taxon>
        <taxon>Meloidogynidae</taxon>
        <taxon>Meloidogyninae</taxon>
        <taxon>Meloidogyne</taxon>
    </lineage>
</organism>
<evidence type="ECO:0000313" key="11">
    <source>
        <dbReference type="Proteomes" id="UP000580250"/>
    </source>
</evidence>
<comment type="caution">
    <text evidence="10">The sequence shown here is derived from an EMBL/GenBank/DDBJ whole genome shotgun (WGS) entry which is preliminary data.</text>
</comment>
<evidence type="ECO:0000256" key="7">
    <source>
        <dbReference type="SAM" id="MobiDB-lite"/>
    </source>
</evidence>
<proteinExistence type="inferred from homology"/>
<dbReference type="InterPro" id="IPR001604">
    <property type="entry name" value="Endo_G_ENPP1-like_dom"/>
</dbReference>
<dbReference type="InterPro" id="IPR044929">
    <property type="entry name" value="DNA/RNA_non-sp_Endonuclease_sf"/>
</dbReference>
<dbReference type="GO" id="GO:0005743">
    <property type="term" value="C:mitochondrial inner membrane"/>
    <property type="evidence" value="ECO:0007669"/>
    <property type="project" value="TreeGrafter"/>
</dbReference>
<dbReference type="GO" id="GO:0005634">
    <property type="term" value="C:nucleus"/>
    <property type="evidence" value="ECO:0007669"/>
    <property type="project" value="TreeGrafter"/>
</dbReference>
<feature type="compositionally biased region" description="Basic residues" evidence="7">
    <location>
        <begin position="491"/>
        <end position="502"/>
    </location>
</feature>
<dbReference type="Pfam" id="PF01223">
    <property type="entry name" value="Endonuclease_NS"/>
    <property type="match status" value="1"/>
</dbReference>